<organism evidence="2">
    <name type="scientific">Clostridium tertium</name>
    <dbReference type="NCBI Taxonomy" id="1559"/>
    <lineage>
        <taxon>Bacteria</taxon>
        <taxon>Bacillati</taxon>
        <taxon>Bacillota</taxon>
        <taxon>Clostridia</taxon>
        <taxon>Eubacteriales</taxon>
        <taxon>Clostridiaceae</taxon>
        <taxon>Clostridium</taxon>
    </lineage>
</organism>
<name>A0A6N3DY42_9CLOT</name>
<dbReference type="Pfam" id="PF04230">
    <property type="entry name" value="PS_pyruv_trans"/>
    <property type="match status" value="1"/>
</dbReference>
<protein>
    <submittedName>
        <fullName evidence="2">Colanic acid biosynthesis protein</fullName>
    </submittedName>
</protein>
<dbReference type="PANTHER" id="PTHR36836:SF1">
    <property type="entry name" value="COLANIC ACID BIOSYNTHESIS PROTEIN WCAK"/>
    <property type="match status" value="1"/>
</dbReference>
<reference evidence="2" key="1">
    <citation type="submission" date="2019-11" db="EMBL/GenBank/DDBJ databases">
        <authorList>
            <person name="Feng L."/>
        </authorList>
    </citation>
    <scope>NUCLEOTIDE SEQUENCE</scope>
    <source>
        <strain evidence="2">CTertiumLFYP3</strain>
    </source>
</reference>
<dbReference type="PANTHER" id="PTHR36836">
    <property type="entry name" value="COLANIC ACID BIOSYNTHESIS PROTEIN WCAK"/>
    <property type="match status" value="1"/>
</dbReference>
<dbReference type="AlphaFoldDB" id="A0A6N3DY42"/>
<proteinExistence type="predicted"/>
<feature type="domain" description="Polysaccharide pyruvyl transferase" evidence="1">
    <location>
        <begin position="17"/>
        <end position="338"/>
    </location>
</feature>
<dbReference type="EMBL" id="CACRTO010000020">
    <property type="protein sequence ID" value="VYU30903.1"/>
    <property type="molecule type" value="Genomic_DNA"/>
</dbReference>
<evidence type="ECO:0000313" key="2">
    <source>
        <dbReference type="EMBL" id="VYU30903.1"/>
    </source>
</evidence>
<accession>A0A6N3DY42</accession>
<dbReference type="InterPro" id="IPR007345">
    <property type="entry name" value="Polysacch_pyruvyl_Trfase"/>
</dbReference>
<dbReference type="RefSeq" id="WP_156626476.1">
    <property type="nucleotide sequence ID" value="NZ_CACRTO010000020.1"/>
</dbReference>
<gene>
    <name evidence="2" type="ORF">CTLFYP3_02018</name>
</gene>
<evidence type="ECO:0000259" key="1">
    <source>
        <dbReference type="Pfam" id="PF04230"/>
    </source>
</evidence>
<sequence length="404" mass="46020">MKKIILAGASLNSGNRGVNALTRGQILLLLDKYGIDTEIAILSYTVKEIIENNIKYNDSNIVVKEIPCGRKKMVEAYLKSKTFGENYITRKLKESDLILDISEGDSFSDIYGLERFIQHSLIKLISINLNKKLVIMPQTLGPFKKSIVKKIARKILNNADFVFVRDEVSKKVAIEDLKVNREIIFSPDMAFYMNPDYRVNIESFVENNHSVKIGINVSALLYNGGYNGKNMFNLRVNYKRLIDSLIKELSLISNVEIILIPHVMVKDIEVEDDFRVCKKIASDLNSKLNINIKTIDKYYREDEIKAIISGCDYFIGSRMHACIGAISTCVPTSPIAYSRKFIGIWDNIGLGYCVTDPRKQNEDEIINSIITNFNGRMKIKDKLSKEIPLLKEKIETIINIIEEK</sequence>